<evidence type="ECO:0000313" key="3">
    <source>
        <dbReference type="Proteomes" id="UP000287651"/>
    </source>
</evidence>
<reference evidence="2 3" key="1">
    <citation type="journal article" date="2014" name="Agronomy (Basel)">
        <title>A Draft Genome Sequence for Ensete ventricosum, the Drought-Tolerant Tree Against Hunger.</title>
        <authorList>
            <person name="Harrison J."/>
            <person name="Moore K.A."/>
            <person name="Paszkiewicz K."/>
            <person name="Jones T."/>
            <person name="Grant M."/>
            <person name="Ambacheew D."/>
            <person name="Muzemil S."/>
            <person name="Studholme D.J."/>
        </authorList>
    </citation>
    <scope>NUCLEOTIDE SEQUENCE [LARGE SCALE GENOMIC DNA]</scope>
</reference>
<feature type="compositionally biased region" description="Basic and acidic residues" evidence="1">
    <location>
        <begin position="47"/>
        <end position="57"/>
    </location>
</feature>
<dbReference type="EMBL" id="AMZH03013468">
    <property type="protein sequence ID" value="RRT49218.1"/>
    <property type="molecule type" value="Genomic_DNA"/>
</dbReference>
<name>A0A426YBZ7_ENSVE</name>
<dbReference type="AlphaFoldDB" id="A0A426YBZ7"/>
<proteinExistence type="predicted"/>
<comment type="caution">
    <text evidence="2">The sequence shown here is derived from an EMBL/GenBank/DDBJ whole genome shotgun (WGS) entry which is preliminary data.</text>
</comment>
<feature type="region of interest" description="Disordered" evidence="1">
    <location>
        <begin position="42"/>
        <end position="85"/>
    </location>
</feature>
<protein>
    <submittedName>
        <fullName evidence="2">Uncharacterized protein</fullName>
    </submittedName>
</protein>
<dbReference type="Proteomes" id="UP000287651">
    <property type="component" value="Unassembled WGS sequence"/>
</dbReference>
<organism evidence="2 3">
    <name type="scientific">Ensete ventricosum</name>
    <name type="common">Abyssinian banana</name>
    <name type="synonym">Musa ensete</name>
    <dbReference type="NCBI Taxonomy" id="4639"/>
    <lineage>
        <taxon>Eukaryota</taxon>
        <taxon>Viridiplantae</taxon>
        <taxon>Streptophyta</taxon>
        <taxon>Embryophyta</taxon>
        <taxon>Tracheophyta</taxon>
        <taxon>Spermatophyta</taxon>
        <taxon>Magnoliopsida</taxon>
        <taxon>Liliopsida</taxon>
        <taxon>Zingiberales</taxon>
        <taxon>Musaceae</taxon>
        <taxon>Ensete</taxon>
    </lineage>
</organism>
<accession>A0A426YBZ7</accession>
<evidence type="ECO:0000313" key="2">
    <source>
        <dbReference type="EMBL" id="RRT49218.1"/>
    </source>
</evidence>
<sequence length="111" mass="12006">MPPRRSGRIENGTKALALVIVVVGPNKWRVEKPVPSLSLLLPPCVRNGDRERGKREEEGGEGMPGNHDQRSRSARGATNHGCAQSGDLLGLQRRLQENPSLLNARNAVVGP</sequence>
<gene>
    <name evidence="2" type="ORF">B296_00035258</name>
</gene>
<evidence type="ECO:0000256" key="1">
    <source>
        <dbReference type="SAM" id="MobiDB-lite"/>
    </source>
</evidence>